<dbReference type="PROSITE" id="PS51380">
    <property type="entry name" value="EXS"/>
    <property type="match status" value="1"/>
</dbReference>
<proteinExistence type="inferred from homology"/>
<gene>
    <name evidence="6" type="ORF">APZ42_020285</name>
</gene>
<keyword evidence="5" id="KW-0472">Membrane</keyword>
<evidence type="ECO:0000256" key="2">
    <source>
        <dbReference type="ARBA" id="ARBA00009665"/>
    </source>
</evidence>
<dbReference type="EMBL" id="LRGB01000966">
    <property type="protein sequence ID" value="KZS14347.1"/>
    <property type="molecule type" value="Genomic_DNA"/>
</dbReference>
<protein>
    <submittedName>
        <fullName evidence="6">Xenotropic and polytropic retrovirus receptor 1</fullName>
    </submittedName>
</protein>
<reference evidence="6 7" key="1">
    <citation type="submission" date="2016-03" db="EMBL/GenBank/DDBJ databases">
        <title>EvidentialGene: Evidence-directed Construction of Genes on Genomes.</title>
        <authorList>
            <person name="Gilbert D.G."/>
            <person name="Choi J.-H."/>
            <person name="Mockaitis K."/>
            <person name="Colbourne J."/>
            <person name="Pfrender M."/>
        </authorList>
    </citation>
    <scope>NUCLEOTIDE SEQUENCE [LARGE SCALE GENOMIC DNA]</scope>
    <source>
        <strain evidence="6 7">Xinb3</strain>
        <tissue evidence="6">Complete organism</tissue>
    </source>
</reference>
<accession>A0A0P5VYT9</accession>
<evidence type="ECO:0000256" key="5">
    <source>
        <dbReference type="ARBA" id="ARBA00023136"/>
    </source>
</evidence>
<comment type="similarity">
    <text evidence="2">Belongs to the SYG1 (TC 2.A.94) family.</text>
</comment>
<dbReference type="AlphaFoldDB" id="A0A0P5VYT9"/>
<evidence type="ECO:0000256" key="4">
    <source>
        <dbReference type="ARBA" id="ARBA00022989"/>
    </source>
</evidence>
<evidence type="ECO:0000256" key="3">
    <source>
        <dbReference type="ARBA" id="ARBA00022692"/>
    </source>
</evidence>
<dbReference type="STRING" id="35525.A0A0P5VYT9"/>
<keyword evidence="7" id="KW-1185">Reference proteome</keyword>
<evidence type="ECO:0000313" key="6">
    <source>
        <dbReference type="EMBL" id="KZS14347.1"/>
    </source>
</evidence>
<dbReference type="Pfam" id="PF03124">
    <property type="entry name" value="EXS"/>
    <property type="match status" value="1"/>
</dbReference>
<keyword evidence="6" id="KW-0675">Receptor</keyword>
<dbReference type="PANTHER" id="PTHR10783">
    <property type="entry name" value="XENOTROPIC AND POLYTROPIC RETROVIRUS RECEPTOR 1-RELATED"/>
    <property type="match status" value="1"/>
</dbReference>
<comment type="subcellular location">
    <subcellularLocation>
        <location evidence="1">Membrane</location>
        <topology evidence="1">Multi-pass membrane protein</topology>
    </subcellularLocation>
</comment>
<dbReference type="GO" id="GO:0005886">
    <property type="term" value="C:plasma membrane"/>
    <property type="evidence" value="ECO:0007669"/>
    <property type="project" value="TreeGrafter"/>
</dbReference>
<sequence>MKFAEHLTAHITPEWRKQYIHYEDMKQILYQAMEQAPSAEVVEPEVIARYYAKFDEQFFTYCDKELAMINTFYSEKFAEATRKYAALKSELAVSKNNNGQGGEKANKLGRTLRRSNKQPVMKISDLKLAFSEFYLSLILLQNYQNLNFTGFRKILKKHDKLIQTSAGAKWRTEHVEQAHFYTNKDIDKLLSETEATVTHELEGGDRQKAMKRLRVPPLGERKSDLTTLKVGFFTGAFVCLFVTMVVSAIFHNSQENNWRIIVRLYRGPMLIALFLFFMGLNVQGWRKSGVNHVLIFELDPRHHLTEQHLLELASVLGVLWTLSVLAFLYSKFLGIPPYVNPLALAVIMVLFLLNPTRTFVHEARFWFLRKLGRALCAPFFFVGFADFWLADQLNSLVPVLLDFQYMICFYATNEGNWYTATDYNKCVDKTWFIRPVVACLPAYLRFAQCLRRYRDTKEKFPHLANAGKYTTTFFVVIFSTLYHTYEADGVDKNSNYPFFYTWIVFSFISSIYAYIWDMKMDWGLFDSNAGDNTLLREEIVYSHVAYYYFGIIEDFVLRFGWAFSLSLTEMGYIHGDLMLSILAPLEVFRRFVWNFFRLENEHLNNCGKFRAVRDISIAPMDASDQAAILKMMDEPDGVVNRRVRKKTVGSQPAAGGSSITQKDTVVRFQNIKISSAAESIGEESGTERG</sequence>
<evidence type="ECO:0000256" key="1">
    <source>
        <dbReference type="ARBA" id="ARBA00004141"/>
    </source>
</evidence>
<comment type="caution">
    <text evidence="6">The sequence shown here is derived from an EMBL/GenBank/DDBJ whole genome shotgun (WGS) entry which is preliminary data.</text>
</comment>
<dbReference type="Pfam" id="PF03105">
    <property type="entry name" value="SPX"/>
    <property type="match status" value="2"/>
</dbReference>
<dbReference type="Proteomes" id="UP000076858">
    <property type="component" value="Unassembled WGS sequence"/>
</dbReference>
<dbReference type="OrthoDB" id="9970435at2759"/>
<dbReference type="GO" id="GO:0016036">
    <property type="term" value="P:cellular response to phosphate starvation"/>
    <property type="evidence" value="ECO:0007669"/>
    <property type="project" value="TreeGrafter"/>
</dbReference>
<keyword evidence="3" id="KW-0812">Transmembrane</keyword>
<dbReference type="PANTHER" id="PTHR10783:SF103">
    <property type="entry name" value="SOLUTE CARRIER FAMILY 53 MEMBER 1"/>
    <property type="match status" value="1"/>
</dbReference>
<name>A0A0P5VYT9_9CRUS</name>
<keyword evidence="4" id="KW-1133">Transmembrane helix</keyword>
<dbReference type="GO" id="GO:0006817">
    <property type="term" value="P:phosphate ion transport"/>
    <property type="evidence" value="ECO:0007669"/>
    <property type="project" value="TreeGrafter"/>
</dbReference>
<dbReference type="GO" id="GO:0000822">
    <property type="term" value="F:inositol hexakisphosphate binding"/>
    <property type="evidence" value="ECO:0007669"/>
    <property type="project" value="TreeGrafter"/>
</dbReference>
<dbReference type="InterPro" id="IPR004331">
    <property type="entry name" value="SPX_dom"/>
</dbReference>
<organism evidence="6 7">
    <name type="scientific">Daphnia magna</name>
    <dbReference type="NCBI Taxonomy" id="35525"/>
    <lineage>
        <taxon>Eukaryota</taxon>
        <taxon>Metazoa</taxon>
        <taxon>Ecdysozoa</taxon>
        <taxon>Arthropoda</taxon>
        <taxon>Crustacea</taxon>
        <taxon>Branchiopoda</taxon>
        <taxon>Diplostraca</taxon>
        <taxon>Cladocera</taxon>
        <taxon>Anomopoda</taxon>
        <taxon>Daphniidae</taxon>
        <taxon>Daphnia</taxon>
    </lineage>
</organism>
<dbReference type="GO" id="GO:0005794">
    <property type="term" value="C:Golgi apparatus"/>
    <property type="evidence" value="ECO:0007669"/>
    <property type="project" value="TreeGrafter"/>
</dbReference>
<dbReference type="InterPro" id="IPR004342">
    <property type="entry name" value="EXS_C"/>
</dbReference>
<dbReference type="CDD" id="cd14477">
    <property type="entry name" value="SPX_XPR1_like"/>
    <property type="match status" value="1"/>
</dbReference>
<evidence type="ECO:0000313" key="7">
    <source>
        <dbReference type="Proteomes" id="UP000076858"/>
    </source>
</evidence>
<dbReference type="PROSITE" id="PS51382">
    <property type="entry name" value="SPX"/>
    <property type="match status" value="1"/>
</dbReference>